<name>A0A1D3DAC0_9EIME</name>
<comment type="caution">
    <text evidence="2">The sequence shown here is derived from an EMBL/GenBank/DDBJ whole genome shotgun (WGS) entry which is preliminary data.</text>
</comment>
<protein>
    <recommendedName>
        <fullName evidence="4">RxLR effector protein</fullName>
    </recommendedName>
</protein>
<keyword evidence="3" id="KW-1185">Reference proteome</keyword>
<evidence type="ECO:0000313" key="3">
    <source>
        <dbReference type="Proteomes" id="UP000095192"/>
    </source>
</evidence>
<organism evidence="2 3">
    <name type="scientific">Cyclospora cayetanensis</name>
    <dbReference type="NCBI Taxonomy" id="88456"/>
    <lineage>
        <taxon>Eukaryota</taxon>
        <taxon>Sar</taxon>
        <taxon>Alveolata</taxon>
        <taxon>Apicomplexa</taxon>
        <taxon>Conoidasida</taxon>
        <taxon>Coccidia</taxon>
        <taxon>Eucoccidiorida</taxon>
        <taxon>Eimeriorina</taxon>
        <taxon>Eimeriidae</taxon>
        <taxon>Cyclospora</taxon>
    </lineage>
</organism>
<dbReference type="EMBL" id="JROU02000093">
    <property type="protein sequence ID" value="OEH80399.1"/>
    <property type="molecule type" value="Genomic_DNA"/>
</dbReference>
<gene>
    <name evidence="2" type="ORF">cyc_05986</name>
</gene>
<dbReference type="InParanoid" id="A0A1D3DAC0"/>
<dbReference type="AlphaFoldDB" id="A0A1D3DAC0"/>
<feature type="signal peptide" evidence="1">
    <location>
        <begin position="1"/>
        <end position="20"/>
    </location>
</feature>
<evidence type="ECO:0000256" key="1">
    <source>
        <dbReference type="SAM" id="SignalP"/>
    </source>
</evidence>
<reference evidence="2 3" key="1">
    <citation type="journal article" date="2016" name="BMC Genomics">
        <title>Comparative genomics reveals Cyclospora cayetanensis possesses coccidia-like metabolism and invasion components but unique surface antigens.</title>
        <authorList>
            <person name="Liu S."/>
            <person name="Wang L."/>
            <person name="Zheng H."/>
            <person name="Xu Z."/>
            <person name="Roellig D.M."/>
            <person name="Li N."/>
            <person name="Frace M.A."/>
            <person name="Tang K."/>
            <person name="Arrowood M.J."/>
            <person name="Moss D.M."/>
            <person name="Zhang L."/>
            <person name="Feng Y."/>
            <person name="Xiao L."/>
        </authorList>
    </citation>
    <scope>NUCLEOTIDE SEQUENCE [LARGE SCALE GENOMIC DNA]</scope>
    <source>
        <strain evidence="2 3">CHN_HEN01</strain>
    </source>
</reference>
<keyword evidence="1" id="KW-0732">Signal</keyword>
<dbReference type="VEuPathDB" id="ToxoDB:LOC34622252"/>
<feature type="chain" id="PRO_5008914284" description="RxLR effector protein" evidence="1">
    <location>
        <begin position="21"/>
        <end position="132"/>
    </location>
</feature>
<dbReference type="VEuPathDB" id="ToxoDB:cyc_05986"/>
<proteinExistence type="predicted"/>
<dbReference type="Proteomes" id="UP000095192">
    <property type="component" value="Unassembled WGS sequence"/>
</dbReference>
<evidence type="ECO:0000313" key="2">
    <source>
        <dbReference type="EMBL" id="OEH80399.1"/>
    </source>
</evidence>
<accession>A0A1D3DAC0</accession>
<sequence>MRRYASLFVIAACICAGSSADDDDDYSPPVPLREAVTASVEPTDISDSSLTETPEDAFATEAKISDITKLSKGSSVAALDAEISETTENIKAPKRIQSRKHRVTDVIDEIMGGEFNTEVRKRFDLMNSTKVN</sequence>
<evidence type="ECO:0008006" key="4">
    <source>
        <dbReference type="Google" id="ProtNLM"/>
    </source>
</evidence>